<protein>
    <submittedName>
        <fullName evidence="2">Protein interacting with Hsp90 1</fullName>
    </submittedName>
</protein>
<dbReference type="AlphaFoldDB" id="A0A8H6U1Y1"/>
<sequence>MLGLCLSSSPNHDRTQISVEHSSPGAGAGIFVHRKALSVKDLPPDLLTHSLPAGNPSLVFDCIYHTSIKSRTVRDAAFKVFIQELALQRIEAQTSLVLSRQISTPNIASKGKLLPRTVLIPSSVPKAPKTRPLIEEILPVTVSGSSKPDATTPAKGILKTTGSAPPMPEPARAGPRPSWRWSKIAGDAIEITIIIPSLKRALIAETMLELETRRLLLAVPGHPPLDIDLSRFGC</sequence>
<proteinExistence type="predicted"/>
<comment type="caution">
    <text evidence="2">The sequence shown here is derived from an EMBL/GenBank/DDBJ whole genome shotgun (WGS) entry which is preliminary data.</text>
</comment>
<organism evidence="2 3">
    <name type="scientific">Mycena venus</name>
    <dbReference type="NCBI Taxonomy" id="2733690"/>
    <lineage>
        <taxon>Eukaryota</taxon>
        <taxon>Fungi</taxon>
        <taxon>Dikarya</taxon>
        <taxon>Basidiomycota</taxon>
        <taxon>Agaricomycotina</taxon>
        <taxon>Agaricomycetes</taxon>
        <taxon>Agaricomycetidae</taxon>
        <taxon>Agaricales</taxon>
        <taxon>Marasmiineae</taxon>
        <taxon>Mycenaceae</taxon>
        <taxon>Mycena</taxon>
    </lineage>
</organism>
<dbReference type="OrthoDB" id="5135119at2759"/>
<evidence type="ECO:0000256" key="1">
    <source>
        <dbReference type="SAM" id="MobiDB-lite"/>
    </source>
</evidence>
<reference evidence="2" key="1">
    <citation type="submission" date="2020-05" db="EMBL/GenBank/DDBJ databases">
        <title>Mycena genomes resolve the evolution of fungal bioluminescence.</title>
        <authorList>
            <person name="Tsai I.J."/>
        </authorList>
    </citation>
    <scope>NUCLEOTIDE SEQUENCE</scope>
    <source>
        <strain evidence="2">CCC161011</strain>
    </source>
</reference>
<dbReference type="EMBL" id="JACAZI010000039">
    <property type="protein sequence ID" value="KAF7326921.1"/>
    <property type="molecule type" value="Genomic_DNA"/>
</dbReference>
<feature type="region of interest" description="Disordered" evidence="1">
    <location>
        <begin position="157"/>
        <end position="177"/>
    </location>
</feature>
<evidence type="ECO:0000313" key="2">
    <source>
        <dbReference type="EMBL" id="KAF7326921.1"/>
    </source>
</evidence>
<name>A0A8H6U1Y1_9AGAR</name>
<accession>A0A8H6U1Y1</accession>
<evidence type="ECO:0000313" key="3">
    <source>
        <dbReference type="Proteomes" id="UP000620124"/>
    </source>
</evidence>
<gene>
    <name evidence="2" type="ORF">MVEN_02586000</name>
</gene>
<keyword evidence="3" id="KW-1185">Reference proteome</keyword>
<dbReference type="Proteomes" id="UP000620124">
    <property type="component" value="Unassembled WGS sequence"/>
</dbReference>